<dbReference type="AlphaFoldDB" id="A0A0F9NEE7"/>
<name>A0A0F9NEE7_9ZZZZ</name>
<proteinExistence type="predicted"/>
<reference evidence="1" key="1">
    <citation type="journal article" date="2015" name="Nature">
        <title>Complex archaea that bridge the gap between prokaryotes and eukaryotes.</title>
        <authorList>
            <person name="Spang A."/>
            <person name="Saw J.H."/>
            <person name="Jorgensen S.L."/>
            <person name="Zaremba-Niedzwiedzka K."/>
            <person name="Martijn J."/>
            <person name="Lind A.E."/>
            <person name="van Eijk R."/>
            <person name="Schleper C."/>
            <person name="Guy L."/>
            <person name="Ettema T.J."/>
        </authorList>
    </citation>
    <scope>NUCLEOTIDE SEQUENCE</scope>
</reference>
<protein>
    <submittedName>
        <fullName evidence="1">Uncharacterized protein</fullName>
    </submittedName>
</protein>
<gene>
    <name evidence="1" type="ORF">LCGC14_1272130</name>
</gene>
<accession>A0A0F9NEE7</accession>
<organism evidence="1">
    <name type="scientific">marine sediment metagenome</name>
    <dbReference type="NCBI Taxonomy" id="412755"/>
    <lineage>
        <taxon>unclassified sequences</taxon>
        <taxon>metagenomes</taxon>
        <taxon>ecological metagenomes</taxon>
    </lineage>
</organism>
<comment type="caution">
    <text evidence="1">The sequence shown here is derived from an EMBL/GenBank/DDBJ whole genome shotgun (WGS) entry which is preliminary data.</text>
</comment>
<evidence type="ECO:0000313" key="1">
    <source>
        <dbReference type="EMBL" id="KKM87125.1"/>
    </source>
</evidence>
<dbReference type="EMBL" id="LAZR01007151">
    <property type="protein sequence ID" value="KKM87125.1"/>
    <property type="molecule type" value="Genomic_DNA"/>
</dbReference>
<sequence>MIQFIKRKWEEGKIRKQEAQRKSQEKMDFINSKKEYCWREFLKLKKIDFDGLSIQEKIDEKIKITELIRKSINILLCPVCGNDLDIYVSEIWITERHYEIDHTKYYCLGLNCDYCFKERGNGSLIVA</sequence>